<evidence type="ECO:0000313" key="4">
    <source>
        <dbReference type="EMBL" id="GAB0135921.1"/>
    </source>
</evidence>
<feature type="signal peptide" evidence="2">
    <location>
        <begin position="1"/>
        <end position="17"/>
    </location>
</feature>
<dbReference type="InterPro" id="IPR002413">
    <property type="entry name" value="V5_allergen-like"/>
</dbReference>
<gene>
    <name evidence="4" type="primary">g4242</name>
    <name evidence="4" type="ORF">EsDP_00004242</name>
</gene>
<reference evidence="5" key="1">
    <citation type="submission" date="2024-06" db="EMBL/GenBank/DDBJ databases">
        <title>Draft Genome Sequences of Epichloe bromicola Strains Isolated from Elymus ciliaris.</title>
        <authorList>
            <consortium name="Epichloe bromicola genome sequencing consortium"/>
            <person name="Miura A."/>
            <person name="Imano S."/>
            <person name="Ashida A."/>
            <person name="Sato I."/>
            <person name="Chiba S."/>
            <person name="Tanaka A."/>
            <person name="Camagna M."/>
            <person name="Takemoto D."/>
        </authorList>
    </citation>
    <scope>NUCLEOTIDE SEQUENCE [LARGE SCALE GENOMIC DNA]</scope>
    <source>
        <strain evidence="5">DP</strain>
    </source>
</reference>
<proteinExistence type="predicted"/>
<evidence type="ECO:0000256" key="2">
    <source>
        <dbReference type="SAM" id="SignalP"/>
    </source>
</evidence>
<dbReference type="EMBL" id="BAAFGZ010000157">
    <property type="protein sequence ID" value="GAB0135921.1"/>
    <property type="molecule type" value="Genomic_DNA"/>
</dbReference>
<feature type="chain" id="PRO_5047477769" description="SCP domain-containing protein" evidence="2">
    <location>
        <begin position="18"/>
        <end position="304"/>
    </location>
</feature>
<keyword evidence="2" id="KW-0732">Signal</keyword>
<dbReference type="SUPFAM" id="SSF55797">
    <property type="entry name" value="PR-1-like"/>
    <property type="match status" value="1"/>
</dbReference>
<protein>
    <recommendedName>
        <fullName evidence="3">SCP domain-containing protein</fullName>
    </recommendedName>
</protein>
<dbReference type="SMART" id="SM00198">
    <property type="entry name" value="SCP"/>
    <property type="match status" value="1"/>
</dbReference>
<name>A0ABQ0CR63_9HYPO</name>
<dbReference type="PRINTS" id="PR00837">
    <property type="entry name" value="V5TPXLIKE"/>
</dbReference>
<evidence type="ECO:0000259" key="3">
    <source>
        <dbReference type="SMART" id="SM00198"/>
    </source>
</evidence>
<organism evidence="4 5">
    <name type="scientific">Epichloe bromicola</name>
    <dbReference type="NCBI Taxonomy" id="79588"/>
    <lineage>
        <taxon>Eukaryota</taxon>
        <taxon>Fungi</taxon>
        <taxon>Dikarya</taxon>
        <taxon>Ascomycota</taxon>
        <taxon>Pezizomycotina</taxon>
        <taxon>Sordariomycetes</taxon>
        <taxon>Hypocreomycetidae</taxon>
        <taxon>Hypocreales</taxon>
        <taxon>Clavicipitaceae</taxon>
        <taxon>Epichloe</taxon>
    </lineage>
</organism>
<dbReference type="InterPro" id="IPR018244">
    <property type="entry name" value="Allrgn_V5/Tpx1_CS"/>
</dbReference>
<dbReference type="PANTHER" id="PTHR10334">
    <property type="entry name" value="CYSTEINE-RICH SECRETORY PROTEIN-RELATED"/>
    <property type="match status" value="1"/>
</dbReference>
<feature type="compositionally biased region" description="Basic and acidic residues" evidence="1">
    <location>
        <begin position="110"/>
        <end position="123"/>
    </location>
</feature>
<dbReference type="CDD" id="cd05380">
    <property type="entry name" value="CAP_euk"/>
    <property type="match status" value="1"/>
</dbReference>
<accession>A0ABQ0CR63</accession>
<dbReference type="Proteomes" id="UP001562357">
    <property type="component" value="Unassembled WGS sequence"/>
</dbReference>
<dbReference type="Gene3D" id="3.40.33.10">
    <property type="entry name" value="CAP"/>
    <property type="match status" value="1"/>
</dbReference>
<dbReference type="InterPro" id="IPR014044">
    <property type="entry name" value="CAP_dom"/>
</dbReference>
<evidence type="ECO:0000256" key="1">
    <source>
        <dbReference type="SAM" id="MobiDB-lite"/>
    </source>
</evidence>
<keyword evidence="5" id="KW-1185">Reference proteome</keyword>
<dbReference type="InterPro" id="IPR035940">
    <property type="entry name" value="CAP_sf"/>
</dbReference>
<evidence type="ECO:0000313" key="5">
    <source>
        <dbReference type="Proteomes" id="UP001562357"/>
    </source>
</evidence>
<feature type="domain" description="SCP" evidence="3">
    <location>
        <begin position="137"/>
        <end position="287"/>
    </location>
</feature>
<dbReference type="PRINTS" id="PR00838">
    <property type="entry name" value="V5ALLERGEN"/>
</dbReference>
<feature type="region of interest" description="Disordered" evidence="1">
    <location>
        <begin position="74"/>
        <end position="133"/>
    </location>
</feature>
<feature type="compositionally biased region" description="Pro residues" evidence="1">
    <location>
        <begin position="80"/>
        <end position="92"/>
    </location>
</feature>
<dbReference type="InterPro" id="IPR001283">
    <property type="entry name" value="CRISP-related"/>
</dbReference>
<dbReference type="Pfam" id="PF00188">
    <property type="entry name" value="CAP"/>
    <property type="match status" value="1"/>
</dbReference>
<sequence length="304" mass="32511">MKSSLFLVATSALLASAGPLRKRAKVTNWVTEFYTVTVTDDGSAPTPAIFVEDSKNAPPPAVVVPELPPKVVNVVNNPAPTQPPPPPPPAPKPKAKAPEPKAKAAVVKTPEVKVPEVKPEAPKKSQAPAPTTNNVNDYQKIVIEKHNLVRENHRVAGLEWDDTLAQYATNTANGCVFQHDMKQGSGGYGQNLASQGSSGDIDNLKDKSVAQAIINQWYKGEVNDYNLSYGMSNPNVNLGRIGHFTQVVWKSTKKVGCATVKCPAGSIFGMPSWYTVCNYQPAGNFGGEYGKNVLQPLGLSISVV</sequence>
<dbReference type="PROSITE" id="PS01009">
    <property type="entry name" value="CRISP_1"/>
    <property type="match status" value="1"/>
</dbReference>
<comment type="caution">
    <text evidence="4">The sequence shown here is derived from an EMBL/GenBank/DDBJ whole genome shotgun (WGS) entry which is preliminary data.</text>
</comment>